<evidence type="ECO:0000313" key="2">
    <source>
        <dbReference type="EMBL" id="TFJ95389.1"/>
    </source>
</evidence>
<dbReference type="Proteomes" id="UP000297703">
    <property type="component" value="Unassembled WGS sequence"/>
</dbReference>
<gene>
    <name evidence="2" type="ORF">DR999_PMT23076</name>
</gene>
<comment type="caution">
    <text evidence="2">The sequence shown here is derived from an EMBL/GenBank/DDBJ whole genome shotgun (WGS) entry which is preliminary data.</text>
</comment>
<dbReference type="STRING" id="55544.A0A4D9DI30"/>
<evidence type="ECO:0000259" key="1">
    <source>
        <dbReference type="PROSITE" id="PS50206"/>
    </source>
</evidence>
<dbReference type="EMBL" id="QXTE01007927">
    <property type="protein sequence ID" value="TFJ95389.1"/>
    <property type="molecule type" value="Genomic_DNA"/>
</dbReference>
<dbReference type="InterPro" id="IPR036873">
    <property type="entry name" value="Rhodanese-like_dom_sf"/>
</dbReference>
<dbReference type="Gene3D" id="3.40.250.10">
    <property type="entry name" value="Rhodanese-like domain"/>
    <property type="match status" value="1"/>
</dbReference>
<dbReference type="PANTHER" id="PTHR43031">
    <property type="entry name" value="FAD-DEPENDENT OXIDOREDUCTASE"/>
    <property type="match status" value="1"/>
</dbReference>
<dbReference type="PROSITE" id="PS50206">
    <property type="entry name" value="RHODANESE_3"/>
    <property type="match status" value="1"/>
</dbReference>
<dbReference type="OrthoDB" id="566238at2759"/>
<dbReference type="InterPro" id="IPR050229">
    <property type="entry name" value="GlpE_sulfurtransferase"/>
</dbReference>
<feature type="domain" description="Rhodanese" evidence="1">
    <location>
        <begin position="52"/>
        <end position="133"/>
    </location>
</feature>
<dbReference type="SMART" id="SM00450">
    <property type="entry name" value="RHOD"/>
    <property type="match status" value="1"/>
</dbReference>
<protein>
    <submittedName>
        <fullName evidence="2">Carbonate dehydratase</fullName>
    </submittedName>
</protein>
<dbReference type="AlphaFoldDB" id="A0A4D9DI30"/>
<proteinExistence type="predicted"/>
<sequence length="134" mass="14584">MRARMTADDLVDVELSYAPQFGSAKDPVNFLGYIADNMMSGAVETIQWHELGESASTLIDVRTPVEFAAGAIPGAINIPLDDLRSRLDEVPAESVVHCQVGLRGYLAARILMQEGKATRNLDGGYKTWSAMQRA</sequence>
<keyword evidence="3" id="KW-1185">Reference proteome</keyword>
<organism evidence="2 3">
    <name type="scientific">Platysternon megacephalum</name>
    <name type="common">big-headed turtle</name>
    <dbReference type="NCBI Taxonomy" id="55544"/>
    <lineage>
        <taxon>Eukaryota</taxon>
        <taxon>Metazoa</taxon>
        <taxon>Chordata</taxon>
        <taxon>Craniata</taxon>
        <taxon>Vertebrata</taxon>
        <taxon>Euteleostomi</taxon>
        <taxon>Archelosauria</taxon>
        <taxon>Testudinata</taxon>
        <taxon>Testudines</taxon>
        <taxon>Cryptodira</taxon>
        <taxon>Durocryptodira</taxon>
        <taxon>Testudinoidea</taxon>
        <taxon>Platysternidae</taxon>
        <taxon>Platysternon</taxon>
    </lineage>
</organism>
<reference evidence="2 3" key="2">
    <citation type="submission" date="2019-04" db="EMBL/GenBank/DDBJ databases">
        <title>The genome sequence of big-headed turtle.</title>
        <authorList>
            <person name="Gong S."/>
        </authorList>
    </citation>
    <scope>NUCLEOTIDE SEQUENCE [LARGE SCALE GENOMIC DNA]</scope>
    <source>
        <strain evidence="2">DO16091913</strain>
        <tissue evidence="2">Muscle</tissue>
    </source>
</reference>
<dbReference type="PANTHER" id="PTHR43031:SF1">
    <property type="entry name" value="PYRIDINE NUCLEOTIDE-DISULPHIDE OXIDOREDUCTASE"/>
    <property type="match status" value="1"/>
</dbReference>
<evidence type="ECO:0000313" key="3">
    <source>
        <dbReference type="Proteomes" id="UP000297703"/>
    </source>
</evidence>
<dbReference type="InterPro" id="IPR001763">
    <property type="entry name" value="Rhodanese-like_dom"/>
</dbReference>
<name>A0A4D9DI30_9SAUR</name>
<dbReference type="Pfam" id="PF00581">
    <property type="entry name" value="Rhodanese"/>
    <property type="match status" value="1"/>
</dbReference>
<dbReference type="Gene3D" id="3.50.50.60">
    <property type="entry name" value="FAD/NAD(P)-binding domain"/>
    <property type="match status" value="1"/>
</dbReference>
<reference evidence="2 3" key="1">
    <citation type="submission" date="2019-04" db="EMBL/GenBank/DDBJ databases">
        <title>Draft genome of the big-headed turtle Platysternon megacephalum.</title>
        <authorList>
            <person name="Gong S."/>
        </authorList>
    </citation>
    <scope>NUCLEOTIDE SEQUENCE [LARGE SCALE GENOMIC DNA]</scope>
    <source>
        <strain evidence="2">DO16091913</strain>
        <tissue evidence="2">Muscle</tissue>
    </source>
</reference>
<dbReference type="CDD" id="cd01524">
    <property type="entry name" value="RHOD_Pyr_redox"/>
    <property type="match status" value="1"/>
</dbReference>
<dbReference type="SUPFAM" id="SSF52821">
    <property type="entry name" value="Rhodanese/Cell cycle control phosphatase"/>
    <property type="match status" value="1"/>
</dbReference>
<dbReference type="InterPro" id="IPR036188">
    <property type="entry name" value="FAD/NAD-bd_sf"/>
</dbReference>
<accession>A0A4D9DI30</accession>